<evidence type="ECO:0000313" key="2">
    <source>
        <dbReference type="Proteomes" id="UP001341840"/>
    </source>
</evidence>
<proteinExistence type="predicted"/>
<evidence type="ECO:0000313" key="1">
    <source>
        <dbReference type="EMBL" id="MED6182509.1"/>
    </source>
</evidence>
<comment type="caution">
    <text evidence="1">The sequence shown here is derived from an EMBL/GenBank/DDBJ whole genome shotgun (WGS) entry which is preliminary data.</text>
</comment>
<protein>
    <submittedName>
        <fullName evidence="1">Uncharacterized protein</fullName>
    </submittedName>
</protein>
<dbReference type="Proteomes" id="UP001341840">
    <property type="component" value="Unassembled WGS sequence"/>
</dbReference>
<accession>A0ABU6W9Q8</accession>
<name>A0ABU6W9Q8_9FABA</name>
<keyword evidence="2" id="KW-1185">Reference proteome</keyword>
<reference evidence="1 2" key="1">
    <citation type="journal article" date="2023" name="Plants (Basel)">
        <title>Bridging the Gap: Combining Genomics and Transcriptomics Approaches to Understand Stylosanthes scabra, an Orphan Legume from the Brazilian Caatinga.</title>
        <authorList>
            <person name="Ferreira-Neto J.R.C."/>
            <person name="da Silva M.D."/>
            <person name="Binneck E."/>
            <person name="de Melo N.F."/>
            <person name="da Silva R.H."/>
            <person name="de Melo A.L.T.M."/>
            <person name="Pandolfi V."/>
            <person name="Bustamante F.O."/>
            <person name="Brasileiro-Vidal A.C."/>
            <person name="Benko-Iseppon A.M."/>
        </authorList>
    </citation>
    <scope>NUCLEOTIDE SEQUENCE [LARGE SCALE GENOMIC DNA]</scope>
    <source>
        <tissue evidence="1">Leaves</tissue>
    </source>
</reference>
<organism evidence="1 2">
    <name type="scientific">Stylosanthes scabra</name>
    <dbReference type="NCBI Taxonomy" id="79078"/>
    <lineage>
        <taxon>Eukaryota</taxon>
        <taxon>Viridiplantae</taxon>
        <taxon>Streptophyta</taxon>
        <taxon>Embryophyta</taxon>
        <taxon>Tracheophyta</taxon>
        <taxon>Spermatophyta</taxon>
        <taxon>Magnoliopsida</taxon>
        <taxon>eudicotyledons</taxon>
        <taxon>Gunneridae</taxon>
        <taxon>Pentapetalae</taxon>
        <taxon>rosids</taxon>
        <taxon>fabids</taxon>
        <taxon>Fabales</taxon>
        <taxon>Fabaceae</taxon>
        <taxon>Papilionoideae</taxon>
        <taxon>50 kb inversion clade</taxon>
        <taxon>dalbergioids sensu lato</taxon>
        <taxon>Dalbergieae</taxon>
        <taxon>Pterocarpus clade</taxon>
        <taxon>Stylosanthes</taxon>
    </lineage>
</organism>
<dbReference type="EMBL" id="JASCZI010181360">
    <property type="protein sequence ID" value="MED6182509.1"/>
    <property type="molecule type" value="Genomic_DNA"/>
</dbReference>
<sequence length="78" mass="8987">MILHSPRLLNEEPKIVTVCNEVVKRLDLSNAHYLFDELIHRASEIPFLFWFPNPTGLFDADKKALEAQAMDGIIPFIH</sequence>
<gene>
    <name evidence="1" type="ORF">PIB30_029129</name>
</gene>